<feature type="domain" description="HTH gntR-type" evidence="4">
    <location>
        <begin position="46"/>
        <end position="114"/>
    </location>
</feature>
<dbReference type="AlphaFoldDB" id="A0A848FC93"/>
<dbReference type="Pfam" id="PF00392">
    <property type="entry name" value="GntR"/>
    <property type="match status" value="1"/>
</dbReference>
<reference evidence="5 6" key="1">
    <citation type="submission" date="2020-04" db="EMBL/GenBank/DDBJ databases">
        <title>Azohydromonas sp. isolated from soil.</title>
        <authorList>
            <person name="Dahal R.H."/>
        </authorList>
    </citation>
    <scope>NUCLEOTIDE SEQUENCE [LARGE SCALE GENOMIC DNA]</scope>
    <source>
        <strain evidence="5 6">G-1-1-14</strain>
    </source>
</reference>
<accession>A0A848FC93</accession>
<keyword evidence="3" id="KW-0804">Transcription</keyword>
<dbReference type="PROSITE" id="PS50949">
    <property type="entry name" value="HTH_GNTR"/>
    <property type="match status" value="1"/>
</dbReference>
<dbReference type="SUPFAM" id="SSF48008">
    <property type="entry name" value="GntR ligand-binding domain-like"/>
    <property type="match status" value="1"/>
</dbReference>
<sequence length="271" mass="29074">MDTAPLATSLPHLLDVGTHGGSRARHGAVVPSATVADERLQDPEAGTLADQIHARMVEAILCGDFPRGSRLPTEWELASRFGVARSTVREALSRLRSDGIIETRRGSGSHVVGAPAAAGVTTPPIHSLADVERFYAFRSCVEAGAAAAAAECCCPEELGAIRAGLEALRQAMERGRPSAEADTQFHVAIARASHNPFFITTLTTVVPVRQFVDVFSTAIDKRTPGHLRTTHAEHEAVFNAIARRSPAEAEQAMRVHVLNTKVRLLESMRLP</sequence>
<protein>
    <submittedName>
        <fullName evidence="5">FadR family transcriptional regulator</fullName>
    </submittedName>
</protein>
<comment type="caution">
    <text evidence="5">The sequence shown here is derived from an EMBL/GenBank/DDBJ whole genome shotgun (WGS) entry which is preliminary data.</text>
</comment>
<evidence type="ECO:0000313" key="5">
    <source>
        <dbReference type="EMBL" id="NML15923.1"/>
    </source>
</evidence>
<dbReference type="InterPro" id="IPR000524">
    <property type="entry name" value="Tscrpt_reg_HTH_GntR"/>
</dbReference>
<dbReference type="PRINTS" id="PR00035">
    <property type="entry name" value="HTHGNTR"/>
</dbReference>
<keyword evidence="1" id="KW-0805">Transcription regulation</keyword>
<keyword evidence="6" id="KW-1185">Reference proteome</keyword>
<name>A0A848FC93_9BURK</name>
<dbReference type="SUPFAM" id="SSF46785">
    <property type="entry name" value="Winged helix' DNA-binding domain"/>
    <property type="match status" value="1"/>
</dbReference>
<dbReference type="InterPro" id="IPR036388">
    <property type="entry name" value="WH-like_DNA-bd_sf"/>
</dbReference>
<dbReference type="EMBL" id="JABBFW010000008">
    <property type="protein sequence ID" value="NML15923.1"/>
    <property type="molecule type" value="Genomic_DNA"/>
</dbReference>
<evidence type="ECO:0000259" key="4">
    <source>
        <dbReference type="PROSITE" id="PS50949"/>
    </source>
</evidence>
<dbReference type="Gene3D" id="1.20.120.530">
    <property type="entry name" value="GntR ligand-binding domain-like"/>
    <property type="match status" value="1"/>
</dbReference>
<dbReference type="Proteomes" id="UP000574067">
    <property type="component" value="Unassembled WGS sequence"/>
</dbReference>
<dbReference type="SMART" id="SM00345">
    <property type="entry name" value="HTH_GNTR"/>
    <property type="match status" value="1"/>
</dbReference>
<proteinExistence type="predicted"/>
<dbReference type="PANTHER" id="PTHR43537">
    <property type="entry name" value="TRANSCRIPTIONAL REGULATOR, GNTR FAMILY"/>
    <property type="match status" value="1"/>
</dbReference>
<dbReference type="SMART" id="SM00895">
    <property type="entry name" value="FCD"/>
    <property type="match status" value="1"/>
</dbReference>
<dbReference type="Gene3D" id="1.10.10.10">
    <property type="entry name" value="Winged helix-like DNA-binding domain superfamily/Winged helix DNA-binding domain"/>
    <property type="match status" value="1"/>
</dbReference>
<dbReference type="InterPro" id="IPR011711">
    <property type="entry name" value="GntR_C"/>
</dbReference>
<evidence type="ECO:0000256" key="1">
    <source>
        <dbReference type="ARBA" id="ARBA00023015"/>
    </source>
</evidence>
<dbReference type="PANTHER" id="PTHR43537:SF5">
    <property type="entry name" value="UXU OPERON TRANSCRIPTIONAL REGULATOR"/>
    <property type="match status" value="1"/>
</dbReference>
<dbReference type="GO" id="GO:0003677">
    <property type="term" value="F:DNA binding"/>
    <property type="evidence" value="ECO:0007669"/>
    <property type="project" value="UniProtKB-KW"/>
</dbReference>
<keyword evidence="2" id="KW-0238">DNA-binding</keyword>
<dbReference type="InterPro" id="IPR008920">
    <property type="entry name" value="TF_FadR/GntR_C"/>
</dbReference>
<organism evidence="5 6">
    <name type="scientific">Azohydromonas caseinilytica</name>
    <dbReference type="NCBI Taxonomy" id="2728836"/>
    <lineage>
        <taxon>Bacteria</taxon>
        <taxon>Pseudomonadati</taxon>
        <taxon>Pseudomonadota</taxon>
        <taxon>Betaproteobacteria</taxon>
        <taxon>Burkholderiales</taxon>
        <taxon>Sphaerotilaceae</taxon>
        <taxon>Azohydromonas</taxon>
    </lineage>
</organism>
<evidence type="ECO:0000256" key="3">
    <source>
        <dbReference type="ARBA" id="ARBA00023163"/>
    </source>
</evidence>
<dbReference type="Pfam" id="PF07729">
    <property type="entry name" value="FCD"/>
    <property type="match status" value="1"/>
</dbReference>
<evidence type="ECO:0000256" key="2">
    <source>
        <dbReference type="ARBA" id="ARBA00023125"/>
    </source>
</evidence>
<dbReference type="GO" id="GO:0003700">
    <property type="term" value="F:DNA-binding transcription factor activity"/>
    <property type="evidence" value="ECO:0007669"/>
    <property type="project" value="InterPro"/>
</dbReference>
<dbReference type="InterPro" id="IPR036390">
    <property type="entry name" value="WH_DNA-bd_sf"/>
</dbReference>
<evidence type="ECO:0000313" key="6">
    <source>
        <dbReference type="Proteomes" id="UP000574067"/>
    </source>
</evidence>
<dbReference type="CDD" id="cd07377">
    <property type="entry name" value="WHTH_GntR"/>
    <property type="match status" value="1"/>
</dbReference>
<gene>
    <name evidence="5" type="ORF">HHL10_13165</name>
</gene>